<keyword evidence="5 12" id="KW-1133">Transmembrane helix</keyword>
<gene>
    <name evidence="14" type="ORF">AND_005263</name>
</gene>
<feature type="transmembrane region" description="Helical" evidence="12">
    <location>
        <begin position="194"/>
        <end position="217"/>
    </location>
</feature>
<feature type="transmembrane region" description="Helical" evidence="12">
    <location>
        <begin position="279"/>
        <end position="300"/>
    </location>
</feature>
<evidence type="ECO:0000313" key="14">
    <source>
        <dbReference type="EMBL" id="ETN63034.1"/>
    </source>
</evidence>
<feature type="region of interest" description="Disordered" evidence="11">
    <location>
        <begin position="379"/>
        <end position="399"/>
    </location>
</feature>
<accession>W5JJT4</accession>
<evidence type="ECO:0000256" key="9">
    <source>
        <dbReference type="ARBA" id="ARBA00023224"/>
    </source>
</evidence>
<dbReference type="eggNOG" id="KOG3656">
    <property type="taxonomic scope" value="Eukaryota"/>
</dbReference>
<dbReference type="PROSITE" id="PS50262">
    <property type="entry name" value="G_PROTEIN_RECEP_F1_2"/>
    <property type="match status" value="1"/>
</dbReference>
<dbReference type="GO" id="GO:0043410">
    <property type="term" value="P:positive regulation of MAPK cascade"/>
    <property type="evidence" value="ECO:0007669"/>
    <property type="project" value="TreeGrafter"/>
</dbReference>
<feature type="compositionally biased region" description="Low complexity" evidence="11">
    <location>
        <begin position="786"/>
        <end position="796"/>
    </location>
</feature>
<dbReference type="EMBL" id="ADMH02001315">
    <property type="protein sequence ID" value="ETN63034.1"/>
    <property type="molecule type" value="Genomic_DNA"/>
</dbReference>
<dbReference type="VEuPathDB" id="VectorBase:ADAC005263"/>
<comment type="subcellular location">
    <subcellularLocation>
        <location evidence="1">Cell membrane</location>
        <topology evidence="1">Multi-pass membrane protein</topology>
    </subcellularLocation>
</comment>
<evidence type="ECO:0000313" key="15">
    <source>
        <dbReference type="EnsemblMetazoa" id="ADAC005263-PA"/>
    </source>
</evidence>
<evidence type="ECO:0000256" key="10">
    <source>
        <dbReference type="RuleBase" id="RU000688"/>
    </source>
</evidence>
<proteinExistence type="inferred from homology"/>
<name>W5JJT4_ANODA</name>
<protein>
    <recommendedName>
        <fullName evidence="13">G-protein coupled receptors family 1 profile domain-containing protein</fullName>
    </recommendedName>
</protein>
<feature type="region of interest" description="Disordered" evidence="11">
    <location>
        <begin position="739"/>
        <end position="800"/>
    </location>
</feature>
<dbReference type="SUPFAM" id="SSF81321">
    <property type="entry name" value="Family A G protein-coupled receptor-like"/>
    <property type="match status" value="2"/>
</dbReference>
<dbReference type="PANTHER" id="PTHR24248:SF66">
    <property type="entry name" value="OCTOPAMINE RECEPTOR BETA-3R"/>
    <property type="match status" value="1"/>
</dbReference>
<feature type="transmembrane region" description="Helical" evidence="12">
    <location>
        <begin position="321"/>
        <end position="343"/>
    </location>
</feature>
<comment type="similarity">
    <text evidence="2 10">Belongs to the G-protein coupled receptor 1 family.</text>
</comment>
<evidence type="ECO:0000256" key="8">
    <source>
        <dbReference type="ARBA" id="ARBA00023170"/>
    </source>
</evidence>
<evidence type="ECO:0000256" key="11">
    <source>
        <dbReference type="SAM" id="MobiDB-lite"/>
    </source>
</evidence>
<dbReference type="HOGENOM" id="CLU_262659_0_0_1"/>
<dbReference type="STRING" id="43151.W5JJT4"/>
<dbReference type="Pfam" id="PF00001">
    <property type="entry name" value="7tm_1"/>
    <property type="match status" value="1"/>
</dbReference>
<evidence type="ECO:0000256" key="4">
    <source>
        <dbReference type="ARBA" id="ARBA00022692"/>
    </source>
</evidence>
<feature type="region of interest" description="Disordered" evidence="11">
    <location>
        <begin position="1004"/>
        <end position="1055"/>
    </location>
</feature>
<dbReference type="PROSITE" id="PS00237">
    <property type="entry name" value="G_PROTEIN_RECEP_F1_1"/>
    <property type="match status" value="1"/>
</dbReference>
<evidence type="ECO:0000256" key="6">
    <source>
        <dbReference type="ARBA" id="ARBA00023040"/>
    </source>
</evidence>
<dbReference type="GO" id="GO:0004989">
    <property type="term" value="F:octopamine receptor activity"/>
    <property type="evidence" value="ECO:0007669"/>
    <property type="project" value="TreeGrafter"/>
</dbReference>
<feature type="region of interest" description="Disordered" evidence="11">
    <location>
        <begin position="123"/>
        <end position="143"/>
    </location>
</feature>
<evidence type="ECO:0000256" key="1">
    <source>
        <dbReference type="ARBA" id="ARBA00004651"/>
    </source>
</evidence>
<keyword evidence="8 10" id="KW-0675">Receptor</keyword>
<reference evidence="14" key="2">
    <citation type="submission" date="2010-05" db="EMBL/GenBank/DDBJ databases">
        <authorList>
            <person name="Almeida L.G."/>
            <person name="Nicolas M.F."/>
            <person name="Souza R.C."/>
            <person name="Vasconcelos A.T.R."/>
        </authorList>
    </citation>
    <scope>NUCLEOTIDE SEQUENCE</scope>
</reference>
<feature type="region of interest" description="Disordered" evidence="11">
    <location>
        <begin position="586"/>
        <end position="630"/>
    </location>
</feature>
<evidence type="ECO:0000256" key="12">
    <source>
        <dbReference type="SAM" id="Phobius"/>
    </source>
</evidence>
<evidence type="ECO:0000256" key="5">
    <source>
        <dbReference type="ARBA" id="ARBA00022989"/>
    </source>
</evidence>
<feature type="compositionally biased region" description="Basic and acidic residues" evidence="11">
    <location>
        <begin position="615"/>
        <end position="628"/>
    </location>
</feature>
<feature type="transmembrane region" description="Helical" evidence="12">
    <location>
        <begin position="238"/>
        <end position="259"/>
    </location>
</feature>
<feature type="compositionally biased region" description="Gly residues" evidence="11">
    <location>
        <begin position="1022"/>
        <end position="1041"/>
    </location>
</feature>
<reference evidence="14" key="3">
    <citation type="journal article" date="2013" name="Nucleic Acids Res.">
        <title>The genome of Anopheles darlingi, the main neotropical malaria vector.</title>
        <authorList>
            <person name="Marinotti O."/>
            <person name="Cerqueira G.C."/>
            <person name="de Almeida L.G."/>
            <person name="Ferro M.I."/>
            <person name="Loreto E.L."/>
            <person name="Zaha A."/>
            <person name="Teixeira S.M."/>
            <person name="Wespiser A.R."/>
            <person name="Almeida E Silva A."/>
            <person name="Schlindwein A.D."/>
            <person name="Pacheco A.C."/>
            <person name="Silva A.L."/>
            <person name="Graveley B.R."/>
            <person name="Walenz B.P."/>
            <person name="Lima Bde A."/>
            <person name="Ribeiro C.A."/>
            <person name="Nunes-Silva C.G."/>
            <person name="de Carvalho C.R."/>
            <person name="Soares C.M."/>
            <person name="de Menezes C.B."/>
            <person name="Matiolli C."/>
            <person name="Caffrey D."/>
            <person name="Araujo D.A."/>
            <person name="de Oliveira D.M."/>
            <person name="Golenbock D."/>
            <person name="Grisard E.C."/>
            <person name="Fantinatti-Garboggini F."/>
            <person name="de Carvalho F.M."/>
            <person name="Barcellos F.G."/>
            <person name="Prosdocimi F."/>
            <person name="May G."/>
            <person name="Azevedo Junior G.M."/>
            <person name="Guimaraes G.M."/>
            <person name="Goldman G.H."/>
            <person name="Padilha I.Q."/>
            <person name="Batista Jda S."/>
            <person name="Ferro J.A."/>
            <person name="Ribeiro J.M."/>
            <person name="Fietto J.L."/>
            <person name="Dabbas K.M."/>
            <person name="Cerdeira L."/>
            <person name="Agnez-Lima L.F."/>
            <person name="Brocchi M."/>
            <person name="de Carvalho M.O."/>
            <person name="Teixeira Mde M."/>
            <person name="Diniz Maia Mde M."/>
            <person name="Goldman M.H."/>
            <person name="Cruz Schneider M.P."/>
            <person name="Felipe M.S."/>
            <person name="Hungria M."/>
            <person name="Nicolas M.F."/>
            <person name="Pereira M."/>
            <person name="Montes M.A."/>
            <person name="Cantao M.E."/>
            <person name="Vincentz M."/>
            <person name="Rafael M.S."/>
            <person name="Silverman N."/>
            <person name="Stoco P.H."/>
            <person name="Souza R.C."/>
            <person name="Vicentini R."/>
            <person name="Gazzinelli R.T."/>
            <person name="Neves Rde O."/>
            <person name="Silva R."/>
            <person name="Astolfi-Filho S."/>
            <person name="Maciel T.E."/>
            <person name="Urmenyi T.P."/>
            <person name="Tadei W.P."/>
            <person name="Camargo E.P."/>
            <person name="de Vasconcelos A.T."/>
        </authorList>
    </citation>
    <scope>NUCLEOTIDE SEQUENCE</scope>
</reference>
<organism evidence="14">
    <name type="scientific">Anopheles darlingi</name>
    <name type="common">Mosquito</name>
    <dbReference type="NCBI Taxonomy" id="43151"/>
    <lineage>
        <taxon>Eukaryota</taxon>
        <taxon>Metazoa</taxon>
        <taxon>Ecdysozoa</taxon>
        <taxon>Arthropoda</taxon>
        <taxon>Hexapoda</taxon>
        <taxon>Insecta</taxon>
        <taxon>Pterygota</taxon>
        <taxon>Neoptera</taxon>
        <taxon>Endopterygota</taxon>
        <taxon>Diptera</taxon>
        <taxon>Nematocera</taxon>
        <taxon>Culicoidea</taxon>
        <taxon>Culicidae</taxon>
        <taxon>Anophelinae</taxon>
        <taxon>Anopheles</taxon>
    </lineage>
</organism>
<evidence type="ECO:0000313" key="16">
    <source>
        <dbReference type="Proteomes" id="UP000000673"/>
    </source>
</evidence>
<evidence type="ECO:0000256" key="3">
    <source>
        <dbReference type="ARBA" id="ARBA00022475"/>
    </source>
</evidence>
<dbReference type="Proteomes" id="UP000000673">
    <property type="component" value="Unassembled WGS sequence"/>
</dbReference>
<dbReference type="InterPro" id="IPR000276">
    <property type="entry name" value="GPCR_Rhodpsn"/>
</dbReference>
<feature type="domain" description="G-protein coupled receptors family 1 profile" evidence="13">
    <location>
        <begin position="168"/>
        <end position="365"/>
    </location>
</feature>
<reference evidence="15" key="4">
    <citation type="submission" date="2015-06" db="UniProtKB">
        <authorList>
            <consortium name="EnsemblMetazoa"/>
        </authorList>
    </citation>
    <scope>IDENTIFICATION</scope>
</reference>
<evidence type="ECO:0000259" key="13">
    <source>
        <dbReference type="PROSITE" id="PS50262"/>
    </source>
</evidence>
<feature type="compositionally biased region" description="Low complexity" evidence="11">
    <location>
        <begin position="525"/>
        <end position="549"/>
    </location>
</feature>
<keyword evidence="16" id="KW-1185">Reference proteome</keyword>
<keyword evidence="4 10" id="KW-0812">Transmembrane</keyword>
<dbReference type="GO" id="GO:0005886">
    <property type="term" value="C:plasma membrane"/>
    <property type="evidence" value="ECO:0007669"/>
    <property type="project" value="UniProtKB-SubCell"/>
</dbReference>
<feature type="compositionally biased region" description="Polar residues" evidence="11">
    <location>
        <begin position="1043"/>
        <end position="1055"/>
    </location>
</feature>
<dbReference type="OMA" id="VHMGHAQ"/>
<evidence type="ECO:0000256" key="7">
    <source>
        <dbReference type="ARBA" id="ARBA00023136"/>
    </source>
</evidence>
<dbReference type="VEuPathDB" id="VectorBase:ADAR2_008118"/>
<keyword evidence="6 10" id="KW-0297">G-protein coupled receptor</keyword>
<feature type="compositionally biased region" description="Gly residues" evidence="11">
    <location>
        <begin position="744"/>
        <end position="755"/>
    </location>
</feature>
<keyword evidence="3" id="KW-1003">Cell membrane</keyword>
<sequence>MSANSTISVRRTGVTSVLEERAKFFFSFQTTVYDAFPQAPGRRIAMPYSKSHSPSAAPGTTGAGSLLPINILEKFSGKRGKLLEDAKGCTAVLAHSVQVRADVACGPASEFVRKMAKLLTKPTRRQLEGDEDEDESGSIDPHRSMSRLKISNAIVTSQVQQILSKQIGSSHVGPLFLNLKMVADCLSISMITNYFVVSLAMADMLVALCAMTFNASVEISGRWLFGPFMCNVWNSLDVYFSTASILHLCCISVDRYFAIVRPLEYPLYMTQRTVFMMLANVWVLPALISFTPIFLGWYTTAEHLATLALNPDLCIFVVNKTYAIISSSISFWIPGIVMVTMYYRIYKEAVRQRKALSRTSSNILLNSVQINNASNTLHANHHHHHHHHHHPHPHHRHHHLRASDCDLGIDIKDIQHDTHSELSDLDVTMPAKRHPLPTIRRLVTSPIPHSGHWTCANPMQVPIVATVVSPDDDFLVPSSPPRRLSRSSIDLRDLEYKNETKLKGSDSVSSIFPLHYENNLRYSGSSTTAPAAAADRQAQDQQQSTPTDTQQRRASRKDSFRQMNFFQPFFARNNLLKSYMRGSGGGSGGTNLNNNNNIQNNSNINNSSNSSSNRRSVERNNKNNDNRSHNNILDLINVASTLNKDSEKEVNTHKRHQMAASESDFLTMIEKQRQRLGKNTNSLKNCNKDEKELIYALSDSDFSAAFQKRSSGATDGATKNLEMPKDGIFKIVLNDAREQTNESDGGGGGGVGLDGSGDIVGESSVPGAPTMDTPDILIGCFDHGFSSSRPSDSGSSPTVKELLADESVPIRTSSLKLCSTATAGTPVDSEGPPKVIDLISTIGTPPPTVAISPAKPQSASNRPPITGVNGTVTHDNQLMTAVTVGSLSARCSPVNIQLSEASTISLDLVATSPKEKLPRVPTSAPATVTTIDIASEMLMLAEQNPDIVIDNGGAHSNTVSMSPVSKPVTPSLAPSIMTPSPQHPRLGRKRQSSTVTYNINVINFQTSDNPDDDGSYQLNNRSGGGGGGYGGTGGGGPGTAGGRSNSSTTGLGSTPASCWRRIHIRGECDYAAFPKYNAVGPSSTSSTFRQWAKMVVDDSSQKHQRRGAICIVINNDNVVHANDTDTDLDDECGGHCTGCGPDCCGGVGGGGCAVTCSDGPGGDCGCCGSACQQQQQHQHHQHHHQHQHSHNQQHQQQRQQQYGQSSCCMAGRHHHDDGSGAAHCRHHKFRKIMCLWNHLKRYGRLRRTAYCPAARHRPTDPMTVMGTSCPGPATGGSTGNRLTVPPASPNPPGCRIHSRCPSVGCAEGQLPQIAYSSGALFRICPPSLPHHAPPVKDNSVIGSICFGNRNICAERSIDSRYVITSLCGEEACPCPEVVITVLFWIGYFNSTLNPLIYAYFNRDFREAFRNTLQSLLPCFVRRSPYGGHNSVIPYDHLTDNPLHTGEAAL</sequence>
<keyword evidence="7 12" id="KW-0472">Membrane</keyword>
<dbReference type="PANTHER" id="PTHR24248">
    <property type="entry name" value="ADRENERGIC RECEPTOR-RELATED G-PROTEIN COUPLED RECEPTOR"/>
    <property type="match status" value="1"/>
</dbReference>
<feature type="compositionally biased region" description="Low complexity" evidence="11">
    <location>
        <begin position="590"/>
        <end position="614"/>
    </location>
</feature>
<reference evidence="14 16" key="1">
    <citation type="journal article" date="2010" name="BMC Genomics">
        <title>Combination of measures distinguishes pre-miRNAs from other stem-loops in the genome of the newly sequenced Anopheles darlingi.</title>
        <authorList>
            <person name="Mendes N.D."/>
            <person name="Freitas A.T."/>
            <person name="Vasconcelos A.T."/>
            <person name="Sagot M.F."/>
        </authorList>
    </citation>
    <scope>NUCLEOTIDE SEQUENCE</scope>
</reference>
<dbReference type="EnsemblMetazoa" id="ADAC005263-RA">
    <property type="protein sequence ID" value="ADAC005263-PA"/>
    <property type="gene ID" value="ADAC005263"/>
</dbReference>
<dbReference type="GO" id="GO:0071880">
    <property type="term" value="P:adenylate cyclase-activating adrenergic receptor signaling pathway"/>
    <property type="evidence" value="ECO:0007669"/>
    <property type="project" value="TreeGrafter"/>
</dbReference>
<dbReference type="Gene3D" id="1.20.1070.10">
    <property type="entry name" value="Rhodopsin 7-helix transmembrane proteins"/>
    <property type="match status" value="2"/>
</dbReference>
<feature type="region of interest" description="Disordered" evidence="11">
    <location>
        <begin position="523"/>
        <end position="561"/>
    </location>
</feature>
<dbReference type="PRINTS" id="PR00237">
    <property type="entry name" value="GPCRRHODOPSN"/>
</dbReference>
<dbReference type="InterPro" id="IPR017452">
    <property type="entry name" value="GPCR_Rhodpsn_7TM"/>
</dbReference>
<evidence type="ECO:0000256" key="2">
    <source>
        <dbReference type="ARBA" id="ARBA00010663"/>
    </source>
</evidence>
<keyword evidence="9 10" id="KW-0807">Transducer</keyword>